<sequence length="106" mass="11957">VEPGTQKEPNEGLLLLCEVALGEIQEERKAKEDIKKPKKGKSSVKGLGEIIPDEKEHQTLDDGVIVPMGKPKKGSDKKGDLIYNEYIVYNVAQIKMRYLVRAKFIY</sequence>
<dbReference type="Proteomes" id="UP000887576">
    <property type="component" value="Unplaced"/>
</dbReference>
<name>A0AC34QIG5_9BILA</name>
<evidence type="ECO:0000313" key="2">
    <source>
        <dbReference type="WBParaSite" id="JU765_v2.g1675.t1"/>
    </source>
</evidence>
<organism evidence="1 2">
    <name type="scientific">Panagrolaimus sp. JU765</name>
    <dbReference type="NCBI Taxonomy" id="591449"/>
    <lineage>
        <taxon>Eukaryota</taxon>
        <taxon>Metazoa</taxon>
        <taxon>Ecdysozoa</taxon>
        <taxon>Nematoda</taxon>
        <taxon>Chromadorea</taxon>
        <taxon>Rhabditida</taxon>
        <taxon>Tylenchina</taxon>
        <taxon>Panagrolaimomorpha</taxon>
        <taxon>Panagrolaimoidea</taxon>
        <taxon>Panagrolaimidae</taxon>
        <taxon>Panagrolaimus</taxon>
    </lineage>
</organism>
<accession>A0AC34QIG5</accession>
<evidence type="ECO:0000313" key="1">
    <source>
        <dbReference type="Proteomes" id="UP000887576"/>
    </source>
</evidence>
<reference evidence="2" key="1">
    <citation type="submission" date="2022-11" db="UniProtKB">
        <authorList>
            <consortium name="WormBaseParasite"/>
        </authorList>
    </citation>
    <scope>IDENTIFICATION</scope>
</reference>
<proteinExistence type="predicted"/>
<dbReference type="WBParaSite" id="JU765_v2.g1675.t1">
    <property type="protein sequence ID" value="JU765_v2.g1675.t1"/>
    <property type="gene ID" value="JU765_v2.g1675"/>
</dbReference>
<protein>
    <submittedName>
        <fullName evidence="2">Poly [ADP-ribose] polymerase</fullName>
    </submittedName>
</protein>